<evidence type="ECO:0000256" key="1">
    <source>
        <dbReference type="SAM" id="Phobius"/>
    </source>
</evidence>
<evidence type="ECO:0000313" key="6">
    <source>
        <dbReference type="Proteomes" id="UP000644441"/>
    </source>
</evidence>
<gene>
    <name evidence="5" type="ORF">ISO4_00107</name>
</gene>
<feature type="domain" description="RNA polymerase sigma-70 region 2" evidence="2">
    <location>
        <begin position="6"/>
        <end position="74"/>
    </location>
</feature>
<dbReference type="Pfam" id="PF08281">
    <property type="entry name" value="Sigma70_r4_2"/>
    <property type="match status" value="1"/>
</dbReference>
<dbReference type="Proteomes" id="UP000644441">
    <property type="component" value="Unassembled WGS sequence"/>
</dbReference>
<evidence type="ECO:0000259" key="4">
    <source>
        <dbReference type="Pfam" id="PF08281"/>
    </source>
</evidence>
<dbReference type="InterPro" id="IPR013324">
    <property type="entry name" value="RNA_pol_sigma_r3/r4-like"/>
</dbReference>
<organism evidence="5 6">
    <name type="scientific">Alloalcanivorax venustensis ISO4</name>
    <dbReference type="NCBI Taxonomy" id="1177184"/>
    <lineage>
        <taxon>Bacteria</taxon>
        <taxon>Pseudomonadati</taxon>
        <taxon>Pseudomonadota</taxon>
        <taxon>Gammaproteobacteria</taxon>
        <taxon>Oceanospirillales</taxon>
        <taxon>Alcanivoracaceae</taxon>
        <taxon>Alloalcanivorax</taxon>
    </lineage>
</organism>
<name>A0ABS0ADW2_9GAMM</name>
<feature type="transmembrane region" description="Helical" evidence="1">
    <location>
        <begin position="161"/>
        <end position="180"/>
    </location>
</feature>
<dbReference type="Gene3D" id="3.55.50.30">
    <property type="match status" value="1"/>
</dbReference>
<evidence type="ECO:0000313" key="5">
    <source>
        <dbReference type="EMBL" id="MBF5051505.1"/>
    </source>
</evidence>
<keyword evidence="1" id="KW-1133">Transmembrane helix</keyword>
<feature type="domain" description="FecR protein" evidence="3">
    <location>
        <begin position="188"/>
        <end position="278"/>
    </location>
</feature>
<dbReference type="Pfam" id="PF04542">
    <property type="entry name" value="Sigma70_r2"/>
    <property type="match status" value="1"/>
</dbReference>
<reference evidence="5 6" key="1">
    <citation type="submission" date="2012-09" db="EMBL/GenBank/DDBJ databases">
        <title>Genome Sequence of alkane-degrading Bacterium Alcanivorax venustensis ISO4.</title>
        <authorList>
            <person name="Lai Q."/>
            <person name="Shao Z."/>
        </authorList>
    </citation>
    <scope>NUCLEOTIDE SEQUENCE [LARGE SCALE GENOMIC DNA]</scope>
    <source>
        <strain evidence="5 6">ISO4</strain>
    </source>
</reference>
<dbReference type="EMBL" id="ARXR01000001">
    <property type="protein sequence ID" value="MBF5051505.1"/>
    <property type="molecule type" value="Genomic_DNA"/>
</dbReference>
<dbReference type="Gene3D" id="1.10.10.10">
    <property type="entry name" value="Winged helix-like DNA-binding domain superfamily/Winged helix DNA-binding domain"/>
    <property type="match status" value="1"/>
</dbReference>
<evidence type="ECO:0000259" key="3">
    <source>
        <dbReference type="Pfam" id="PF04773"/>
    </source>
</evidence>
<dbReference type="Pfam" id="PF04773">
    <property type="entry name" value="FecR"/>
    <property type="match status" value="1"/>
</dbReference>
<dbReference type="PANTHER" id="PTHR30273:SF2">
    <property type="entry name" value="PROTEIN FECR"/>
    <property type="match status" value="1"/>
</dbReference>
<sequence>MRADDLFQQHAPEIAGYFHRRVGSPELAADLCQEVYLRLRRLERADGGAPLQNPRAFLFRIARNLLIDHLRQQHARPATVALHDPALRLESEAPTPEAAASSAQTLAGVQAALTELPEPVRQALLWHRLEGLTQREIGARLGVSERMAGKYISRALRHCRAWLAAALLLLVVVSAAQLPWRVWGADQRTAAGEQRLLTLDDGSRVTLAGDSAIDLHLTGHQRRITLLRGRAYFQVAHDPHRPFLVDAGDARVRVTGTRFELRRDDGDRVRLTVAEGEVVAGGAGRRLTLRAGEQVEWTRGHLGNPRRVDVDRALAWLEGRLVFRDQTLKEILRELAPHHPDRLLLLDHELGGRRFSGVLNIRNPDAALGALSQTLPLTVRRLPGVVVLSDGP</sequence>
<proteinExistence type="predicted"/>
<dbReference type="NCBIfam" id="TIGR02937">
    <property type="entry name" value="sigma70-ECF"/>
    <property type="match status" value="1"/>
</dbReference>
<dbReference type="InterPro" id="IPR007627">
    <property type="entry name" value="RNA_pol_sigma70_r2"/>
</dbReference>
<dbReference type="PANTHER" id="PTHR30273">
    <property type="entry name" value="PERIPLASMIC SIGNAL SENSOR AND SIGMA FACTOR ACTIVATOR FECR-RELATED"/>
    <property type="match status" value="1"/>
</dbReference>
<dbReference type="Gene3D" id="2.60.120.1440">
    <property type="match status" value="1"/>
</dbReference>
<evidence type="ECO:0000259" key="2">
    <source>
        <dbReference type="Pfam" id="PF04542"/>
    </source>
</evidence>
<dbReference type="InterPro" id="IPR013249">
    <property type="entry name" value="RNA_pol_sigma70_r4_t2"/>
</dbReference>
<dbReference type="InterPro" id="IPR036388">
    <property type="entry name" value="WH-like_DNA-bd_sf"/>
</dbReference>
<feature type="domain" description="RNA polymerase sigma factor 70 region 4 type 2" evidence="4">
    <location>
        <begin position="109"/>
        <end position="159"/>
    </location>
</feature>
<keyword evidence="1" id="KW-0472">Membrane</keyword>
<accession>A0ABS0ADW2</accession>
<dbReference type="SUPFAM" id="SSF88659">
    <property type="entry name" value="Sigma3 and sigma4 domains of RNA polymerase sigma factors"/>
    <property type="match status" value="1"/>
</dbReference>
<dbReference type="InterPro" id="IPR012373">
    <property type="entry name" value="Ferrdict_sens_TM"/>
</dbReference>
<dbReference type="SUPFAM" id="SSF88946">
    <property type="entry name" value="Sigma2 domain of RNA polymerase sigma factors"/>
    <property type="match status" value="1"/>
</dbReference>
<keyword evidence="1" id="KW-0812">Transmembrane</keyword>
<protein>
    <submittedName>
        <fullName evidence="5">ECF subfamily RNA polymerase sigma factor</fullName>
    </submittedName>
</protein>
<comment type="caution">
    <text evidence="5">The sequence shown here is derived from an EMBL/GenBank/DDBJ whole genome shotgun (WGS) entry which is preliminary data.</text>
</comment>
<dbReference type="InterPro" id="IPR014284">
    <property type="entry name" value="RNA_pol_sigma-70_dom"/>
</dbReference>
<dbReference type="Gene3D" id="1.10.1740.10">
    <property type="match status" value="1"/>
</dbReference>
<dbReference type="CDD" id="cd06171">
    <property type="entry name" value="Sigma70_r4"/>
    <property type="match status" value="1"/>
</dbReference>
<keyword evidence="6" id="KW-1185">Reference proteome</keyword>
<dbReference type="RefSeq" id="WP_185956855.1">
    <property type="nucleotide sequence ID" value="NZ_ARXR01000001.1"/>
</dbReference>
<dbReference type="InterPro" id="IPR013325">
    <property type="entry name" value="RNA_pol_sigma_r2"/>
</dbReference>
<dbReference type="InterPro" id="IPR006860">
    <property type="entry name" value="FecR"/>
</dbReference>